<evidence type="ECO:0008006" key="6">
    <source>
        <dbReference type="Google" id="ProtNLM"/>
    </source>
</evidence>
<evidence type="ECO:0000259" key="3">
    <source>
        <dbReference type="Pfam" id="PF14291"/>
    </source>
</evidence>
<feature type="domain" description="HAT C-terminal dimerisation" evidence="2">
    <location>
        <begin position="504"/>
        <end position="553"/>
    </location>
</feature>
<dbReference type="SUPFAM" id="SSF53098">
    <property type="entry name" value="Ribonuclease H-like"/>
    <property type="match status" value="1"/>
</dbReference>
<dbReference type="Pfam" id="PF14291">
    <property type="entry name" value="DUF4371"/>
    <property type="match status" value="1"/>
</dbReference>
<evidence type="ECO:0000256" key="1">
    <source>
        <dbReference type="SAM" id="MobiDB-lite"/>
    </source>
</evidence>
<accession>H3A554</accession>
<dbReference type="InterPro" id="IPR008906">
    <property type="entry name" value="HATC_C_dom"/>
</dbReference>
<dbReference type="HOGENOM" id="CLU_006175_4_2_1"/>
<dbReference type="Ensembl" id="ENSLACT00000004816.1">
    <property type="protein sequence ID" value="ENSLACP00000004775.1"/>
    <property type="gene ID" value="ENSLACG00000004244.1"/>
</dbReference>
<dbReference type="GeneTree" id="ENSGT00940000162068"/>
<dbReference type="InterPro" id="IPR012337">
    <property type="entry name" value="RNaseH-like_sf"/>
</dbReference>
<keyword evidence="5" id="KW-1185">Reference proteome</keyword>
<feature type="compositionally biased region" description="Basic and acidic residues" evidence="1">
    <location>
        <begin position="14"/>
        <end position="26"/>
    </location>
</feature>
<dbReference type="PANTHER" id="PTHR45749:SF21">
    <property type="entry name" value="DUF4371 DOMAIN-CONTAINING PROTEIN"/>
    <property type="match status" value="1"/>
</dbReference>
<dbReference type="eggNOG" id="ENOG502QSU3">
    <property type="taxonomic scope" value="Eukaryota"/>
</dbReference>
<evidence type="ECO:0000313" key="4">
    <source>
        <dbReference type="Ensembl" id="ENSLACP00000004775.1"/>
    </source>
</evidence>
<name>H3A554_LATCH</name>
<proteinExistence type="predicted"/>
<reference evidence="4" key="3">
    <citation type="submission" date="2025-09" db="UniProtKB">
        <authorList>
            <consortium name="Ensembl"/>
        </authorList>
    </citation>
    <scope>IDENTIFICATION</scope>
</reference>
<feature type="region of interest" description="Disordered" evidence="1">
    <location>
        <begin position="1"/>
        <end position="35"/>
    </location>
</feature>
<feature type="domain" description="DUF4371" evidence="3">
    <location>
        <begin position="39"/>
        <end position="222"/>
    </location>
</feature>
<evidence type="ECO:0000313" key="5">
    <source>
        <dbReference type="Proteomes" id="UP000008672"/>
    </source>
</evidence>
<dbReference type="Pfam" id="PF05699">
    <property type="entry name" value="Dimer_Tnp_hAT"/>
    <property type="match status" value="1"/>
</dbReference>
<evidence type="ECO:0000259" key="2">
    <source>
        <dbReference type="Pfam" id="PF05699"/>
    </source>
</evidence>
<sequence length="580" mass="66201">VEGYKTGKNSVESFRQHEKNKSHRETTTQFQTQISKQPSIATQLDSQLRAQQNYRCEMLLKQPTSLRYLMSQGVAVEGHDAHNGYLFQLLQPRAEDCPDLCQWLNDKNYMSHDINNELIQLISLDILQRLLEKIHEAGFYSILADETCDTVNKKQLVVLFHWVDEEYTIHEDFIGLVDLPQTDSATIYSVLNDILIRCNIPPGLCRGQAYDSASNMSGHIRGVAARFKQQNPAAIHIHCLAHCTNLCLQDVSKKNPKLENSLSYMIDALKAILDNYSVLCAAMTETNNDSHDEYGRRAGGILAMLDKLDTFYGLCLSYLVFSATEQLSRTLQAVNTSLHNARNAVQLTSGNLQNRPAKHSTTEDARDLTAAPVLPRHHRPPIRIDEGEKKKNHTFQSPESFYRKQYYKLLDLLDNELAWRFEQKDTIVASDIEQLLLTSANEETIKFPTTTLETYSNDFDRLHTQLLMMPETLKESAKGNKIKKVTSIRTISDAMNVVLVSKRLLPEVHKLLRLHYTVPVTTATAERCFSSLRRIKNYLQSKMTQKRLNDLMCGYCHKEALSETDMTSTTSEFAQRNTEF</sequence>
<organism evidence="4 5">
    <name type="scientific">Latimeria chalumnae</name>
    <name type="common">Coelacanth</name>
    <dbReference type="NCBI Taxonomy" id="7897"/>
    <lineage>
        <taxon>Eukaryota</taxon>
        <taxon>Metazoa</taxon>
        <taxon>Chordata</taxon>
        <taxon>Craniata</taxon>
        <taxon>Vertebrata</taxon>
        <taxon>Euteleostomi</taxon>
        <taxon>Coelacanthiformes</taxon>
        <taxon>Coelacanthidae</taxon>
        <taxon>Latimeria</taxon>
    </lineage>
</organism>
<reference evidence="5" key="1">
    <citation type="submission" date="2011-08" db="EMBL/GenBank/DDBJ databases">
        <title>The draft genome of Latimeria chalumnae.</title>
        <authorList>
            <person name="Di Palma F."/>
            <person name="Alfoldi J."/>
            <person name="Johnson J."/>
            <person name="Berlin A."/>
            <person name="Gnerre S."/>
            <person name="Jaffe D."/>
            <person name="MacCallum I."/>
            <person name="Young S."/>
            <person name="Walker B.J."/>
            <person name="Lander E."/>
            <person name="Lindblad-Toh K."/>
        </authorList>
    </citation>
    <scope>NUCLEOTIDE SEQUENCE [LARGE SCALE GENOMIC DNA]</scope>
    <source>
        <strain evidence="5">Wild caught</strain>
    </source>
</reference>
<dbReference type="GO" id="GO:0046983">
    <property type="term" value="F:protein dimerization activity"/>
    <property type="evidence" value="ECO:0007669"/>
    <property type="project" value="InterPro"/>
</dbReference>
<dbReference type="InterPro" id="IPR025398">
    <property type="entry name" value="DUF4371"/>
</dbReference>
<dbReference type="EMBL" id="AFYH01079199">
    <property type="status" value="NOT_ANNOTATED_CDS"/>
    <property type="molecule type" value="Genomic_DNA"/>
</dbReference>
<protein>
    <recommendedName>
        <fullName evidence="6">HAT C-terminal dimerisation domain-containing protein</fullName>
    </recommendedName>
</protein>
<dbReference type="InParanoid" id="H3A554"/>
<dbReference type="PANTHER" id="PTHR45749">
    <property type="match status" value="1"/>
</dbReference>
<dbReference type="OMA" id="NDLMCGY"/>
<dbReference type="AlphaFoldDB" id="H3A554"/>
<dbReference type="Proteomes" id="UP000008672">
    <property type="component" value="Unassembled WGS sequence"/>
</dbReference>
<reference evidence="4" key="2">
    <citation type="submission" date="2025-08" db="UniProtKB">
        <authorList>
            <consortium name="Ensembl"/>
        </authorList>
    </citation>
    <scope>IDENTIFICATION</scope>
</reference>